<dbReference type="Pfam" id="PF13947">
    <property type="entry name" value="GUB_WAK_bind"/>
    <property type="match status" value="1"/>
</dbReference>
<feature type="domain" description="Wall-associated receptor kinase galacturonan-binding" evidence="4">
    <location>
        <begin position="24"/>
        <end position="87"/>
    </location>
</feature>
<reference evidence="5" key="1">
    <citation type="journal article" date="2023" name="bioRxiv">
        <title>Improved chromosome-level genome assembly for marigold (Tagetes erecta).</title>
        <authorList>
            <person name="Jiang F."/>
            <person name="Yuan L."/>
            <person name="Wang S."/>
            <person name="Wang H."/>
            <person name="Xu D."/>
            <person name="Wang A."/>
            <person name="Fan W."/>
        </authorList>
    </citation>
    <scope>NUCLEOTIDE SEQUENCE</scope>
    <source>
        <strain evidence="5">WSJ</strain>
        <tissue evidence="5">Leaf</tissue>
    </source>
</reference>
<evidence type="ECO:0000313" key="6">
    <source>
        <dbReference type="Proteomes" id="UP001229421"/>
    </source>
</evidence>
<feature type="chain" id="PRO_5041938929" description="Wall-associated receptor kinase galacturonan-binding domain-containing protein" evidence="3">
    <location>
        <begin position="22"/>
        <end position="260"/>
    </location>
</feature>
<comment type="subcellular location">
    <subcellularLocation>
        <location evidence="1">Membrane</location>
        <topology evidence="1">Single-pass membrane protein</topology>
    </subcellularLocation>
</comment>
<accession>A0AAD8K5N8</accession>
<dbReference type="EMBL" id="JAUHHV010000008">
    <property type="protein sequence ID" value="KAK1416324.1"/>
    <property type="molecule type" value="Genomic_DNA"/>
</dbReference>
<organism evidence="5 6">
    <name type="scientific">Tagetes erecta</name>
    <name type="common">African marigold</name>
    <dbReference type="NCBI Taxonomy" id="13708"/>
    <lineage>
        <taxon>Eukaryota</taxon>
        <taxon>Viridiplantae</taxon>
        <taxon>Streptophyta</taxon>
        <taxon>Embryophyta</taxon>
        <taxon>Tracheophyta</taxon>
        <taxon>Spermatophyta</taxon>
        <taxon>Magnoliopsida</taxon>
        <taxon>eudicotyledons</taxon>
        <taxon>Gunneridae</taxon>
        <taxon>Pentapetalae</taxon>
        <taxon>asterids</taxon>
        <taxon>campanulids</taxon>
        <taxon>Asterales</taxon>
        <taxon>Asteraceae</taxon>
        <taxon>Asteroideae</taxon>
        <taxon>Heliantheae alliance</taxon>
        <taxon>Tageteae</taxon>
        <taxon>Tagetes</taxon>
    </lineage>
</organism>
<evidence type="ECO:0000259" key="4">
    <source>
        <dbReference type="Pfam" id="PF13947"/>
    </source>
</evidence>
<dbReference type="InterPro" id="IPR025287">
    <property type="entry name" value="WAK_GUB"/>
</dbReference>
<evidence type="ECO:0000256" key="1">
    <source>
        <dbReference type="ARBA" id="ARBA00004167"/>
    </source>
</evidence>
<gene>
    <name evidence="5" type="ORF">QVD17_32113</name>
</gene>
<dbReference type="AlphaFoldDB" id="A0AAD8K5N8"/>
<protein>
    <recommendedName>
        <fullName evidence="4">Wall-associated receptor kinase galacturonan-binding domain-containing protein</fullName>
    </recommendedName>
</protein>
<keyword evidence="6" id="KW-1185">Reference proteome</keyword>
<sequence>MHLKTLLLAVAAIAALGAASAQACERSCGNVSIVFPFGEGMKCSHGGKFLVNCDRSSEKPTLYFGAEKKASSVVISNISTIKGEVEVMLSVAHDCYDNSSVRVSRYRQNFKSGGFQISAKNKFVAIGCDTYAYFSVASGNDSHGTGCISTCDKNSPFTNGSCTGVGCCEVAVPEGLKVNDMSRTTLSSFNNHTGITDFNPCSYAFFVEQEKFNFSTTDLIDFGSVKEMPMLLDWSIGALNCNMVNKEADDFLCKGNSCWI</sequence>
<dbReference type="PANTHER" id="PTHR33491">
    <property type="entry name" value="OSJNBA0016N04.9 PROTEIN"/>
    <property type="match status" value="1"/>
</dbReference>
<dbReference type="GO" id="GO:0030247">
    <property type="term" value="F:polysaccharide binding"/>
    <property type="evidence" value="ECO:0007669"/>
    <property type="project" value="InterPro"/>
</dbReference>
<evidence type="ECO:0000313" key="5">
    <source>
        <dbReference type="EMBL" id="KAK1416324.1"/>
    </source>
</evidence>
<keyword evidence="2 3" id="KW-0732">Signal</keyword>
<evidence type="ECO:0000256" key="2">
    <source>
        <dbReference type="ARBA" id="ARBA00022729"/>
    </source>
</evidence>
<feature type="signal peptide" evidence="3">
    <location>
        <begin position="1"/>
        <end position="21"/>
    </location>
</feature>
<name>A0AAD8K5N8_TARER</name>
<comment type="caution">
    <text evidence="5">The sequence shown here is derived from an EMBL/GenBank/DDBJ whole genome shotgun (WGS) entry which is preliminary data.</text>
</comment>
<dbReference type="Proteomes" id="UP001229421">
    <property type="component" value="Unassembled WGS sequence"/>
</dbReference>
<proteinExistence type="predicted"/>
<dbReference type="GO" id="GO:0016020">
    <property type="term" value="C:membrane"/>
    <property type="evidence" value="ECO:0007669"/>
    <property type="project" value="UniProtKB-SubCell"/>
</dbReference>
<dbReference type="PROSITE" id="PS51257">
    <property type="entry name" value="PROKAR_LIPOPROTEIN"/>
    <property type="match status" value="1"/>
</dbReference>
<evidence type="ECO:0000256" key="3">
    <source>
        <dbReference type="SAM" id="SignalP"/>
    </source>
</evidence>